<accession>A0ACB9FPW9</accession>
<organism evidence="1 2">
    <name type="scientific">Smallanthus sonchifolius</name>
    <dbReference type="NCBI Taxonomy" id="185202"/>
    <lineage>
        <taxon>Eukaryota</taxon>
        <taxon>Viridiplantae</taxon>
        <taxon>Streptophyta</taxon>
        <taxon>Embryophyta</taxon>
        <taxon>Tracheophyta</taxon>
        <taxon>Spermatophyta</taxon>
        <taxon>Magnoliopsida</taxon>
        <taxon>eudicotyledons</taxon>
        <taxon>Gunneridae</taxon>
        <taxon>Pentapetalae</taxon>
        <taxon>asterids</taxon>
        <taxon>campanulids</taxon>
        <taxon>Asterales</taxon>
        <taxon>Asteraceae</taxon>
        <taxon>Asteroideae</taxon>
        <taxon>Heliantheae alliance</taxon>
        <taxon>Millerieae</taxon>
        <taxon>Smallanthus</taxon>
    </lineage>
</organism>
<keyword evidence="2" id="KW-1185">Reference proteome</keyword>
<sequence length="103" mass="12085">MGPSIRLQHISDFSDFRLISSLNFGPHLPDYLTKFSKFLRNFSCFRSVTTADSSFNRISAFRSCLLRQVSYRIKQVFMHCHLCFRLETTVTSNFRSDSSFNRI</sequence>
<evidence type="ECO:0000313" key="2">
    <source>
        <dbReference type="Proteomes" id="UP001056120"/>
    </source>
</evidence>
<gene>
    <name evidence="1" type="ORF">L1987_47935</name>
</gene>
<dbReference type="Proteomes" id="UP001056120">
    <property type="component" value="Linkage Group LG16"/>
</dbReference>
<dbReference type="EMBL" id="CM042033">
    <property type="protein sequence ID" value="KAI3773408.1"/>
    <property type="molecule type" value="Genomic_DNA"/>
</dbReference>
<comment type="caution">
    <text evidence="1">The sequence shown here is derived from an EMBL/GenBank/DDBJ whole genome shotgun (WGS) entry which is preliminary data.</text>
</comment>
<proteinExistence type="predicted"/>
<reference evidence="1 2" key="2">
    <citation type="journal article" date="2022" name="Mol. Ecol. Resour.">
        <title>The genomes of chicory, endive, great burdock and yacon provide insights into Asteraceae paleo-polyploidization history and plant inulin production.</title>
        <authorList>
            <person name="Fan W."/>
            <person name="Wang S."/>
            <person name="Wang H."/>
            <person name="Wang A."/>
            <person name="Jiang F."/>
            <person name="Liu H."/>
            <person name="Zhao H."/>
            <person name="Xu D."/>
            <person name="Zhang Y."/>
        </authorList>
    </citation>
    <scope>NUCLEOTIDE SEQUENCE [LARGE SCALE GENOMIC DNA]</scope>
    <source>
        <strain evidence="2">cv. Yunnan</strain>
        <tissue evidence="1">Leaves</tissue>
    </source>
</reference>
<name>A0ACB9FPW9_9ASTR</name>
<reference evidence="2" key="1">
    <citation type="journal article" date="2022" name="Mol. Ecol. Resour.">
        <title>The genomes of chicory, endive, great burdock and yacon provide insights into Asteraceae palaeo-polyploidization history and plant inulin production.</title>
        <authorList>
            <person name="Fan W."/>
            <person name="Wang S."/>
            <person name="Wang H."/>
            <person name="Wang A."/>
            <person name="Jiang F."/>
            <person name="Liu H."/>
            <person name="Zhao H."/>
            <person name="Xu D."/>
            <person name="Zhang Y."/>
        </authorList>
    </citation>
    <scope>NUCLEOTIDE SEQUENCE [LARGE SCALE GENOMIC DNA]</scope>
    <source>
        <strain evidence="2">cv. Yunnan</strain>
    </source>
</reference>
<protein>
    <submittedName>
        <fullName evidence="1">Uncharacterized protein</fullName>
    </submittedName>
</protein>
<evidence type="ECO:0000313" key="1">
    <source>
        <dbReference type="EMBL" id="KAI3773408.1"/>
    </source>
</evidence>